<gene>
    <name evidence="3" type="ORF">T07_6481</name>
</gene>
<dbReference type="GO" id="GO:0008270">
    <property type="term" value="F:zinc ion binding"/>
    <property type="evidence" value="ECO:0007669"/>
    <property type="project" value="UniProtKB-KW"/>
</dbReference>
<evidence type="ECO:0000256" key="1">
    <source>
        <dbReference type="PROSITE-ProRule" id="PRU00047"/>
    </source>
</evidence>
<sequence>MSATRKRKFLSLEQKLDVCRLVERATLNDLIRKEGYDLDFVYNMDETGLIWKCLPKISLASMTKKTASGFKSFYNIPNHPHYILVVERSSWLMPLQTNPKWTTFKRLCPSLPSSFDDGDFNRWLLFFEVCVEANGWSDTIKAKKLPTFLKGDALIIFLCNEPLFRAGSFVIPTGLLALSSLGDDGPVSIGRFFCETISSVWLPPALLPLLPGSPSPDNIVAFKRQVKSKVFINSSEQELLPICNSKIPGATATHARCNQRTTVILLRSSSIYPLTVALSFFRFVVRTNTVVRSSELNPKASQVAAFDEFQRAAFMIGESMRSFAHRLQLLLDHACNYSRQLMIGAEITSLDEPVVRAQLLASVDGQLDTQTTATTHEISALMEEMKRKIDNSAERLDQTAIHNQAHGAAVRRQEEPRRNGKLLLRCWSCGGVGHLARNCRSGRRLNWTGPGAADRRLRCIIEPLNVMILLTTYGVVGGYRARILFHSDSAISLICKNLLSLTKCDKNISGCSVVLLTASGEEVNPRNSITLPLQLGSFDGRYYFVVMDSLLTDVSLDLGGRLKNCLTSAPTLCAPNFSDSFQRYRKELLRRIISSKPDGSDLASQLKSINLKDCCYMPAQVWESISGNTLRLSAVFYYAANFTKIQEIIGCFEKEESAAVKIVCEIMQKESLRCDLVCIASNFANFVQAITFLKKRSETLVDKLQVFDKVIDDIHKIPGKVVIVDRGSWLGDDYTPLFEALTDDEILEAVEKDEDEDGDESDKPNERLCHSEAYSSFKFGLKLMEQQKEFSAAQLMIVRHIRDVAAQKKLSSL</sequence>
<keyword evidence="4" id="KW-1185">Reference proteome</keyword>
<comment type="caution">
    <text evidence="3">The sequence shown here is derived from an EMBL/GenBank/DDBJ whole genome shotgun (WGS) entry which is preliminary data.</text>
</comment>
<dbReference type="GO" id="GO:0003676">
    <property type="term" value="F:nucleic acid binding"/>
    <property type="evidence" value="ECO:0007669"/>
    <property type="project" value="InterPro"/>
</dbReference>
<keyword evidence="1" id="KW-0479">Metal-binding</keyword>
<dbReference type="InterPro" id="IPR036875">
    <property type="entry name" value="Znf_CCHC_sf"/>
</dbReference>
<feature type="domain" description="CCHC-type" evidence="2">
    <location>
        <begin position="425"/>
        <end position="441"/>
    </location>
</feature>
<name>A0A0V0RZS6_9BILA</name>
<dbReference type="PROSITE" id="PS50158">
    <property type="entry name" value="ZF_CCHC"/>
    <property type="match status" value="1"/>
</dbReference>
<evidence type="ECO:0000313" key="4">
    <source>
        <dbReference type="Proteomes" id="UP000054630"/>
    </source>
</evidence>
<evidence type="ECO:0000259" key="2">
    <source>
        <dbReference type="PROSITE" id="PS50158"/>
    </source>
</evidence>
<accession>A0A0V0RZS6</accession>
<dbReference type="SMART" id="SM00343">
    <property type="entry name" value="ZnF_C2HC"/>
    <property type="match status" value="1"/>
</dbReference>
<dbReference type="OrthoDB" id="5919731at2759"/>
<dbReference type="GO" id="GO:0019899">
    <property type="term" value="F:enzyme binding"/>
    <property type="evidence" value="ECO:0007669"/>
    <property type="project" value="UniProtKB-ARBA"/>
</dbReference>
<keyword evidence="1" id="KW-0862">Zinc</keyword>
<keyword evidence="1" id="KW-0863">Zinc-finger</keyword>
<protein>
    <recommendedName>
        <fullName evidence="2">CCHC-type domain-containing protein</fullName>
    </recommendedName>
</protein>
<dbReference type="STRING" id="6336.A0A0V0RZS6"/>
<dbReference type="InterPro" id="IPR001878">
    <property type="entry name" value="Znf_CCHC"/>
</dbReference>
<dbReference type="EMBL" id="JYDL01000053">
    <property type="protein sequence ID" value="KRX20019.1"/>
    <property type="molecule type" value="Genomic_DNA"/>
</dbReference>
<dbReference type="Proteomes" id="UP000054630">
    <property type="component" value="Unassembled WGS sequence"/>
</dbReference>
<dbReference type="AlphaFoldDB" id="A0A0V0RZS6"/>
<evidence type="ECO:0000313" key="3">
    <source>
        <dbReference type="EMBL" id="KRX20019.1"/>
    </source>
</evidence>
<reference evidence="3 4" key="1">
    <citation type="submission" date="2015-01" db="EMBL/GenBank/DDBJ databases">
        <title>Evolution of Trichinella species and genotypes.</title>
        <authorList>
            <person name="Korhonen P.K."/>
            <person name="Edoardo P."/>
            <person name="Giuseppe L.R."/>
            <person name="Gasser R.B."/>
        </authorList>
    </citation>
    <scope>NUCLEOTIDE SEQUENCE [LARGE SCALE GENOMIC DNA]</scope>
    <source>
        <strain evidence="3">ISS37</strain>
    </source>
</reference>
<dbReference type="PANTHER" id="PTHR46888">
    <property type="entry name" value="ZINC KNUCKLE DOMAINCONTAINING PROTEIN-RELATED"/>
    <property type="match status" value="1"/>
</dbReference>
<dbReference type="PANTHER" id="PTHR46888:SF1">
    <property type="entry name" value="RIBONUCLEASE H"/>
    <property type="match status" value="1"/>
</dbReference>
<dbReference type="SUPFAM" id="SSF57756">
    <property type="entry name" value="Retrovirus zinc finger-like domains"/>
    <property type="match status" value="1"/>
</dbReference>
<dbReference type="Pfam" id="PF00098">
    <property type="entry name" value="zf-CCHC"/>
    <property type="match status" value="1"/>
</dbReference>
<organism evidence="3 4">
    <name type="scientific">Trichinella nelsoni</name>
    <dbReference type="NCBI Taxonomy" id="6336"/>
    <lineage>
        <taxon>Eukaryota</taxon>
        <taxon>Metazoa</taxon>
        <taxon>Ecdysozoa</taxon>
        <taxon>Nematoda</taxon>
        <taxon>Enoplea</taxon>
        <taxon>Dorylaimia</taxon>
        <taxon>Trichinellida</taxon>
        <taxon>Trichinellidae</taxon>
        <taxon>Trichinella</taxon>
    </lineage>
</organism>
<proteinExistence type="predicted"/>